<dbReference type="PANTHER" id="PTHR11669">
    <property type="entry name" value="REPLICATION FACTOR C / DNA POLYMERASE III GAMMA-TAU SUBUNIT"/>
    <property type="match status" value="1"/>
</dbReference>
<dbReference type="Pfam" id="PF13177">
    <property type="entry name" value="DNA_pol3_delta2"/>
    <property type="match status" value="1"/>
</dbReference>
<keyword evidence="2" id="KW-0808">Transferase</keyword>
<keyword evidence="2" id="KW-0548">Nucleotidyltransferase</keyword>
<accession>A0A975DCS2</accession>
<gene>
    <name evidence="4" type="ORF">J1N51_00275</name>
</gene>
<organism evidence="4 5">
    <name type="scientific">Psychrosphaera ytuae</name>
    <dbReference type="NCBI Taxonomy" id="2820710"/>
    <lineage>
        <taxon>Bacteria</taxon>
        <taxon>Pseudomonadati</taxon>
        <taxon>Pseudomonadota</taxon>
        <taxon>Gammaproteobacteria</taxon>
        <taxon>Alteromonadales</taxon>
        <taxon>Pseudoalteromonadaceae</taxon>
        <taxon>Psychrosphaera</taxon>
    </lineage>
</organism>
<dbReference type="EMBL" id="CP072110">
    <property type="protein sequence ID" value="QTH63971.1"/>
    <property type="molecule type" value="Genomic_DNA"/>
</dbReference>
<evidence type="ECO:0000256" key="2">
    <source>
        <dbReference type="ARBA" id="ARBA00022932"/>
    </source>
</evidence>
<evidence type="ECO:0000256" key="1">
    <source>
        <dbReference type="ARBA" id="ARBA00012417"/>
    </source>
</evidence>
<keyword evidence="5" id="KW-1185">Reference proteome</keyword>
<name>A0A975DCS2_9GAMM</name>
<evidence type="ECO:0000313" key="5">
    <source>
        <dbReference type="Proteomes" id="UP000682739"/>
    </source>
</evidence>
<sequence>MENRLADIISASLQQGKLPHALLIETLDLAKTQSELPDLVAMLLCETPDYSASKGCGHCKQCQLLMAGNHPDFLSIEPTTNSIGIDEIRAVSNKFTTTAQLAQAQVVVIQNAQLMTENAANALLKTLEEPNAKCYLVLVSVGYVKLMPTIISRCQQIRQPVLSKDALKQKYPNLPDYLVGFADQNESLLVKMAEPDELNEYVRVYQSFITWLKGQESSATLLSNIASKDELIEFWVYLVSRRIRQVLMKGYLQPAEQAQALIHEFNFTRRQVKGHNKALALTSLVHQLEGLIR</sequence>
<dbReference type="Gene3D" id="3.40.50.300">
    <property type="entry name" value="P-loop containing nucleotide triphosphate hydrolases"/>
    <property type="match status" value="1"/>
</dbReference>
<reference evidence="4" key="1">
    <citation type="submission" date="2021-03" db="EMBL/GenBank/DDBJ databases">
        <title>Description of Psychrosphaera ytuae sp. nov. isolated from deep sea sediment of South China Sea.</title>
        <authorList>
            <person name="Zhang J."/>
            <person name="Xu X.-D."/>
        </authorList>
    </citation>
    <scope>NUCLEOTIDE SEQUENCE</scope>
    <source>
        <strain evidence="4">MTZ26</strain>
    </source>
</reference>
<dbReference type="InterPro" id="IPR027417">
    <property type="entry name" value="P-loop_NTPase"/>
</dbReference>
<dbReference type="GO" id="GO:0003887">
    <property type="term" value="F:DNA-directed DNA polymerase activity"/>
    <property type="evidence" value="ECO:0007669"/>
    <property type="project" value="UniProtKB-KW"/>
</dbReference>
<proteinExistence type="predicted"/>
<dbReference type="GO" id="GO:0006261">
    <property type="term" value="P:DNA-templated DNA replication"/>
    <property type="evidence" value="ECO:0007669"/>
    <property type="project" value="TreeGrafter"/>
</dbReference>
<dbReference type="RefSeq" id="WP_208832026.1">
    <property type="nucleotide sequence ID" value="NZ_CP072110.1"/>
</dbReference>
<dbReference type="InterPro" id="IPR050238">
    <property type="entry name" value="DNA_Rep/Repair_Clamp_Loader"/>
</dbReference>
<dbReference type="AlphaFoldDB" id="A0A975DCS2"/>
<dbReference type="EC" id="2.7.7.7" evidence="1"/>
<keyword evidence="2" id="KW-0239">DNA-directed DNA polymerase</keyword>
<comment type="catalytic activity">
    <reaction evidence="3">
        <text>DNA(n) + a 2'-deoxyribonucleoside 5'-triphosphate = DNA(n+1) + diphosphate</text>
        <dbReference type="Rhea" id="RHEA:22508"/>
        <dbReference type="Rhea" id="RHEA-COMP:17339"/>
        <dbReference type="Rhea" id="RHEA-COMP:17340"/>
        <dbReference type="ChEBI" id="CHEBI:33019"/>
        <dbReference type="ChEBI" id="CHEBI:61560"/>
        <dbReference type="ChEBI" id="CHEBI:173112"/>
        <dbReference type="EC" id="2.7.7.7"/>
    </reaction>
</comment>
<dbReference type="KEGG" id="psym:J1N51_00275"/>
<dbReference type="Proteomes" id="UP000682739">
    <property type="component" value="Chromosome"/>
</dbReference>
<evidence type="ECO:0000313" key="4">
    <source>
        <dbReference type="EMBL" id="QTH63971.1"/>
    </source>
</evidence>
<dbReference type="SUPFAM" id="SSF52540">
    <property type="entry name" value="P-loop containing nucleoside triphosphate hydrolases"/>
    <property type="match status" value="1"/>
</dbReference>
<dbReference type="PANTHER" id="PTHR11669:SF8">
    <property type="entry name" value="DNA POLYMERASE III SUBUNIT DELTA"/>
    <property type="match status" value="1"/>
</dbReference>
<protein>
    <recommendedName>
        <fullName evidence="1">DNA-directed DNA polymerase</fullName>
        <ecNumber evidence="1">2.7.7.7</ecNumber>
    </recommendedName>
</protein>
<evidence type="ECO:0000256" key="3">
    <source>
        <dbReference type="ARBA" id="ARBA00049244"/>
    </source>
</evidence>